<keyword evidence="1" id="KW-0175">Coiled coil</keyword>
<sequence length="715" mass="83668">MIINGIKIENFQCYHGVQTMRFSRGLNLIIGKGGKGKSKLFNAFYWALFGKLYITEVGWVETDTLPSSSRMQVRRHDFINVMSLYNAQPHDIIETSVRIDISDENGIPYTIERKVRAERLETPYDWRSDAAWSVSNSSLNISQNRIPLLDSESEIERLFPSGIRKYIWFQGESLKSLINLRDKKTLKDAVEHISYYPYYERMYDIINKAISKIEFLEGNALQEANSDKKIADALKHISEYRQQIDDLNEKKDQLEKDAEEIKSVIDNCNAKIKACDTYKKLVIDIKETQDKLKDVQTGLTNLREQRDDLLSNSCILRGTTPMIERCLQMIENYRDSTSTDIDEEELKQILYQGRCSVCGSHIRPQSEEYDYILDKLRSMNSRTNTKNFDMLLGTIEDNAKKISKSVSNIDEEYKTLISRINETADSLYNLRQKERTLNDKKLDIERQYGQNFLKEQNNEYNDALKNREQKQKEYAELRKKERKVKDDIEKTEYRLAKAQEEYERQKMKGKVAEVDETKWREISVFLSEVCRDVKDNAHLTLLRRIEERANEIYNAFTKYDNGYKGEIIIKEDYTIKTVSGINTSHEDRQKMSIINAILSLNQEALGIYYPFISDAPTSNFDSVTTKNYMMGIKEIFEQSIIMTKDVDIDGEIYKQMMNDDHVATIYELRSKTKFDNDTSLLLAGYVTVKQRKKSTKETQEMQSIYHMVFFTYSKQ</sequence>
<dbReference type="Gene3D" id="3.40.50.300">
    <property type="entry name" value="P-loop containing nucleotide triphosphate hydrolases"/>
    <property type="match status" value="2"/>
</dbReference>
<dbReference type="SUPFAM" id="SSF52540">
    <property type="entry name" value="P-loop containing nucleoside triphosphate hydrolases"/>
    <property type="match status" value="1"/>
</dbReference>
<accession>A0A940DKV4</accession>
<dbReference type="EMBL" id="JADIMV010000127">
    <property type="protein sequence ID" value="MBO8440423.1"/>
    <property type="molecule type" value="Genomic_DNA"/>
</dbReference>
<dbReference type="Proteomes" id="UP000712007">
    <property type="component" value="Unassembled WGS sequence"/>
</dbReference>
<evidence type="ECO:0000256" key="1">
    <source>
        <dbReference type="SAM" id="Coils"/>
    </source>
</evidence>
<dbReference type="PANTHER" id="PTHR32114:SF2">
    <property type="entry name" value="ABC TRANSPORTER ABCH.3"/>
    <property type="match status" value="1"/>
</dbReference>
<organism evidence="2 3">
    <name type="scientific">Candidatus Aphodosoma intestinipullorum</name>
    <dbReference type="NCBI Taxonomy" id="2840674"/>
    <lineage>
        <taxon>Bacteria</taxon>
        <taxon>Pseudomonadati</taxon>
        <taxon>Bacteroidota</taxon>
        <taxon>Bacteroidia</taxon>
        <taxon>Bacteroidales</taxon>
        <taxon>Candidatus Aphodosoma</taxon>
    </lineage>
</organism>
<dbReference type="InterPro" id="IPR027417">
    <property type="entry name" value="P-loop_NTPase"/>
</dbReference>
<proteinExistence type="predicted"/>
<reference evidence="2" key="1">
    <citation type="submission" date="2020-10" db="EMBL/GenBank/DDBJ databases">
        <authorList>
            <person name="Gilroy R."/>
        </authorList>
    </citation>
    <scope>NUCLEOTIDE SEQUENCE</scope>
    <source>
        <strain evidence="2">3924</strain>
    </source>
</reference>
<gene>
    <name evidence="2" type="ORF">IAC51_07220</name>
</gene>
<feature type="coiled-coil region" evidence="1">
    <location>
        <begin position="450"/>
        <end position="508"/>
    </location>
</feature>
<name>A0A940DKV4_9BACT</name>
<protein>
    <submittedName>
        <fullName evidence="2">AAA family ATPase</fullName>
    </submittedName>
</protein>
<feature type="coiled-coil region" evidence="1">
    <location>
        <begin position="230"/>
        <end position="312"/>
    </location>
</feature>
<comment type="caution">
    <text evidence="2">The sequence shown here is derived from an EMBL/GenBank/DDBJ whole genome shotgun (WGS) entry which is preliminary data.</text>
</comment>
<dbReference type="AlphaFoldDB" id="A0A940DKV4"/>
<reference evidence="2" key="2">
    <citation type="journal article" date="2021" name="PeerJ">
        <title>Extensive microbial diversity within the chicken gut microbiome revealed by metagenomics and culture.</title>
        <authorList>
            <person name="Gilroy R."/>
            <person name="Ravi A."/>
            <person name="Getino M."/>
            <person name="Pursley I."/>
            <person name="Horton D.L."/>
            <person name="Alikhan N.F."/>
            <person name="Baker D."/>
            <person name="Gharbi K."/>
            <person name="Hall N."/>
            <person name="Watson M."/>
            <person name="Adriaenssens E.M."/>
            <person name="Foster-Nyarko E."/>
            <person name="Jarju S."/>
            <person name="Secka A."/>
            <person name="Antonio M."/>
            <person name="Oren A."/>
            <person name="Chaudhuri R.R."/>
            <person name="La Ragione R."/>
            <person name="Hildebrand F."/>
            <person name="Pallen M.J."/>
        </authorList>
    </citation>
    <scope>NUCLEOTIDE SEQUENCE</scope>
    <source>
        <strain evidence="2">3924</strain>
    </source>
</reference>
<evidence type="ECO:0000313" key="2">
    <source>
        <dbReference type="EMBL" id="MBO8440423.1"/>
    </source>
</evidence>
<evidence type="ECO:0000313" key="3">
    <source>
        <dbReference type="Proteomes" id="UP000712007"/>
    </source>
</evidence>
<dbReference type="PANTHER" id="PTHR32114">
    <property type="entry name" value="ABC TRANSPORTER ABCH.3"/>
    <property type="match status" value="1"/>
</dbReference>